<dbReference type="EMBL" id="JAWDGP010003662">
    <property type="protein sequence ID" value="KAK3772071.1"/>
    <property type="molecule type" value="Genomic_DNA"/>
</dbReference>
<sequence>MPHTRRSFWSPSQTPLDILVDAAPQAQRWSVWVREIMCVRMGRSVNVYLLDYQSGQWLSTVSKPWDTLDPDHRRGMFGDNDTVMSILERKREGFTKMREKKLAGPDSLNVAACRDGGRSTEGGPQCASGLRPAADAVSDRVSPHPPVSSKRPSSWFHTGPCMDLEIPQSDSETFHECTLYRTISLR</sequence>
<dbReference type="AlphaFoldDB" id="A0AAE0ZNG0"/>
<protein>
    <submittedName>
        <fullName evidence="2">Uncharacterized protein</fullName>
    </submittedName>
</protein>
<proteinExistence type="predicted"/>
<evidence type="ECO:0000313" key="3">
    <source>
        <dbReference type="Proteomes" id="UP001283361"/>
    </source>
</evidence>
<gene>
    <name evidence="2" type="ORF">RRG08_008309</name>
</gene>
<organism evidence="2 3">
    <name type="scientific">Elysia crispata</name>
    <name type="common">lettuce slug</name>
    <dbReference type="NCBI Taxonomy" id="231223"/>
    <lineage>
        <taxon>Eukaryota</taxon>
        <taxon>Metazoa</taxon>
        <taxon>Spiralia</taxon>
        <taxon>Lophotrochozoa</taxon>
        <taxon>Mollusca</taxon>
        <taxon>Gastropoda</taxon>
        <taxon>Heterobranchia</taxon>
        <taxon>Euthyneura</taxon>
        <taxon>Panpulmonata</taxon>
        <taxon>Sacoglossa</taxon>
        <taxon>Placobranchoidea</taxon>
        <taxon>Plakobranchidae</taxon>
        <taxon>Elysia</taxon>
    </lineage>
</organism>
<evidence type="ECO:0000313" key="2">
    <source>
        <dbReference type="EMBL" id="KAK3772071.1"/>
    </source>
</evidence>
<name>A0AAE0ZNG0_9GAST</name>
<reference evidence="2" key="1">
    <citation type="journal article" date="2023" name="G3 (Bethesda)">
        <title>A reference genome for the long-term kleptoplast-retaining sea slug Elysia crispata morphotype clarki.</title>
        <authorList>
            <person name="Eastman K.E."/>
            <person name="Pendleton A.L."/>
            <person name="Shaikh M.A."/>
            <person name="Suttiyut T."/>
            <person name="Ogas R."/>
            <person name="Tomko P."/>
            <person name="Gavelis G."/>
            <person name="Widhalm J.R."/>
            <person name="Wisecaver J.H."/>
        </authorList>
    </citation>
    <scope>NUCLEOTIDE SEQUENCE</scope>
    <source>
        <strain evidence="2">ECLA1</strain>
    </source>
</reference>
<accession>A0AAE0ZNG0</accession>
<dbReference type="Proteomes" id="UP001283361">
    <property type="component" value="Unassembled WGS sequence"/>
</dbReference>
<comment type="caution">
    <text evidence="2">The sequence shown here is derived from an EMBL/GenBank/DDBJ whole genome shotgun (WGS) entry which is preliminary data.</text>
</comment>
<evidence type="ECO:0000256" key="1">
    <source>
        <dbReference type="SAM" id="MobiDB-lite"/>
    </source>
</evidence>
<keyword evidence="3" id="KW-1185">Reference proteome</keyword>
<feature type="region of interest" description="Disordered" evidence="1">
    <location>
        <begin position="115"/>
        <end position="154"/>
    </location>
</feature>